<name>A0A850ERS2_9BACL</name>
<keyword evidence="1" id="KW-1133">Transmembrane helix</keyword>
<sequence>MEAYHNCLRCMNRRVRILTVDGQRHEGVIVNVDRNNVYLKSDGADRVQTSAFFGNPFAANDILVLSLFTLLAIALV</sequence>
<accession>A0A850ERS2</accession>
<keyword evidence="1" id="KW-0812">Transmembrane</keyword>
<dbReference type="EMBL" id="JABWCS010000208">
    <property type="protein sequence ID" value="NUU61452.1"/>
    <property type="molecule type" value="Genomic_DNA"/>
</dbReference>
<dbReference type="AlphaFoldDB" id="A0A850ERS2"/>
<keyword evidence="1" id="KW-0472">Membrane</keyword>
<proteinExistence type="predicted"/>
<reference evidence="2" key="1">
    <citation type="submission" date="2020-06" db="EMBL/GenBank/DDBJ databases">
        <title>Paenibacillus sp. nov., isolated from soil.</title>
        <authorList>
            <person name="Seo Y.L."/>
        </authorList>
    </citation>
    <scope>NUCLEOTIDE SEQUENCE [LARGE SCALE GENOMIC DNA]</scope>
    <source>
        <strain evidence="2">JW14</strain>
    </source>
</reference>
<organism evidence="2 3">
    <name type="scientific">Paenibacillus agri</name>
    <dbReference type="NCBI Taxonomy" id="2744309"/>
    <lineage>
        <taxon>Bacteria</taxon>
        <taxon>Bacillati</taxon>
        <taxon>Bacillota</taxon>
        <taxon>Bacilli</taxon>
        <taxon>Bacillales</taxon>
        <taxon>Paenibacillaceae</taxon>
        <taxon>Paenibacillus</taxon>
    </lineage>
</organism>
<protein>
    <recommendedName>
        <fullName evidence="4">Cellobiose phosphorylase</fullName>
    </recommendedName>
</protein>
<dbReference type="Proteomes" id="UP000564806">
    <property type="component" value="Unassembled WGS sequence"/>
</dbReference>
<evidence type="ECO:0000313" key="3">
    <source>
        <dbReference type="Proteomes" id="UP000564806"/>
    </source>
</evidence>
<evidence type="ECO:0008006" key="4">
    <source>
        <dbReference type="Google" id="ProtNLM"/>
    </source>
</evidence>
<evidence type="ECO:0000256" key="1">
    <source>
        <dbReference type="SAM" id="Phobius"/>
    </source>
</evidence>
<comment type="caution">
    <text evidence="2">The sequence shown here is derived from an EMBL/GenBank/DDBJ whole genome shotgun (WGS) entry which is preliminary data.</text>
</comment>
<gene>
    <name evidence="2" type="ORF">HPT30_14005</name>
</gene>
<evidence type="ECO:0000313" key="2">
    <source>
        <dbReference type="EMBL" id="NUU61452.1"/>
    </source>
</evidence>
<feature type="transmembrane region" description="Helical" evidence="1">
    <location>
        <begin position="57"/>
        <end position="75"/>
    </location>
</feature>
<dbReference type="RefSeq" id="WP_175371969.1">
    <property type="nucleotide sequence ID" value="NZ_JABWCS010000208.1"/>
</dbReference>
<keyword evidence="3" id="KW-1185">Reference proteome</keyword>